<evidence type="ECO:0000256" key="3">
    <source>
        <dbReference type="ARBA" id="ARBA00023125"/>
    </source>
</evidence>
<comment type="caution">
    <text evidence="6">The sequence shown here is derived from an EMBL/GenBank/DDBJ whole genome shotgun (WGS) entry which is preliminary data.</text>
</comment>
<sequence>MRVVTELKGVHRVRKTLASGKVVYYHYAWRGGPRIMADPKKDKDAFIAEFRYLTMTAKTEGVLTLEGLIEVFTGTNDKPNPDFLALSESTQRDHLYAFRLIREKWPRLPARLTQQRGMKRDIIAWHRSFAEHPRKADKLLFSLSKVFSYAIKNEYVEKNPCTGIDRLYRGSRREFVWTDDFIARVRSRGKPHIVAALEVAVYTGQRQGDILALTWPQYDGQHLLIRQGKTGKRVKIRVHKELKKLIDRLKSEAENRKIRSAYILTNSRGRPWTKDGFKTSWGKQMRDLGIEGVTFHDLRGTFITDRRREGSTVEQIASISGHSISEVSSVLEKHYLADDQQASDAVITRMERTQRKRKP</sequence>
<dbReference type="PANTHER" id="PTHR30349:SF64">
    <property type="entry name" value="PROPHAGE INTEGRASE INTD-RELATED"/>
    <property type="match status" value="1"/>
</dbReference>
<proteinExistence type="inferred from homology"/>
<comment type="similarity">
    <text evidence="1">Belongs to the 'phage' integrase family.</text>
</comment>
<dbReference type="InterPro" id="IPR013762">
    <property type="entry name" value="Integrase-like_cat_sf"/>
</dbReference>
<dbReference type="EMBL" id="VHLG01000008">
    <property type="protein sequence ID" value="TPW29698.1"/>
    <property type="molecule type" value="Genomic_DNA"/>
</dbReference>
<keyword evidence="4" id="KW-0233">DNA recombination</keyword>
<dbReference type="AlphaFoldDB" id="A0A506U889"/>
<evidence type="ECO:0000256" key="4">
    <source>
        <dbReference type="ARBA" id="ARBA00023172"/>
    </source>
</evidence>
<dbReference type="GO" id="GO:0003677">
    <property type="term" value="F:DNA binding"/>
    <property type="evidence" value="ECO:0007669"/>
    <property type="project" value="UniProtKB-KW"/>
</dbReference>
<evidence type="ECO:0000256" key="2">
    <source>
        <dbReference type="ARBA" id="ARBA00022908"/>
    </source>
</evidence>
<dbReference type="Pfam" id="PF00589">
    <property type="entry name" value="Phage_integrase"/>
    <property type="match status" value="1"/>
</dbReference>
<dbReference type="GO" id="GO:0015074">
    <property type="term" value="P:DNA integration"/>
    <property type="evidence" value="ECO:0007669"/>
    <property type="project" value="UniProtKB-KW"/>
</dbReference>
<dbReference type="SUPFAM" id="SSF56349">
    <property type="entry name" value="DNA breaking-rejoining enzymes"/>
    <property type="match status" value="1"/>
</dbReference>
<dbReference type="OrthoDB" id="8201432at2"/>
<dbReference type="GO" id="GO:0006310">
    <property type="term" value="P:DNA recombination"/>
    <property type="evidence" value="ECO:0007669"/>
    <property type="project" value="UniProtKB-KW"/>
</dbReference>
<evidence type="ECO:0000259" key="5">
    <source>
        <dbReference type="PROSITE" id="PS51898"/>
    </source>
</evidence>
<keyword evidence="7" id="KW-1185">Reference proteome</keyword>
<evidence type="ECO:0000313" key="6">
    <source>
        <dbReference type="EMBL" id="TPW29698.1"/>
    </source>
</evidence>
<organism evidence="6 7">
    <name type="scientific">Martelella alba</name>
    <dbReference type="NCBI Taxonomy" id="2590451"/>
    <lineage>
        <taxon>Bacteria</taxon>
        <taxon>Pseudomonadati</taxon>
        <taxon>Pseudomonadota</taxon>
        <taxon>Alphaproteobacteria</taxon>
        <taxon>Hyphomicrobiales</taxon>
        <taxon>Aurantimonadaceae</taxon>
        <taxon>Martelella</taxon>
    </lineage>
</organism>
<dbReference type="Proteomes" id="UP000318801">
    <property type="component" value="Unassembled WGS sequence"/>
</dbReference>
<gene>
    <name evidence="6" type="ORF">FJU08_12845</name>
</gene>
<dbReference type="Gene3D" id="1.10.443.10">
    <property type="entry name" value="Intergrase catalytic core"/>
    <property type="match status" value="1"/>
</dbReference>
<dbReference type="InterPro" id="IPR050090">
    <property type="entry name" value="Tyrosine_recombinase_XerCD"/>
</dbReference>
<dbReference type="RefSeq" id="WP_141149421.1">
    <property type="nucleotide sequence ID" value="NZ_VHLG01000008.1"/>
</dbReference>
<dbReference type="InterPro" id="IPR010998">
    <property type="entry name" value="Integrase_recombinase_N"/>
</dbReference>
<dbReference type="Gene3D" id="1.10.150.130">
    <property type="match status" value="1"/>
</dbReference>
<reference evidence="6 7" key="1">
    <citation type="submission" date="2019-06" db="EMBL/GenBank/DDBJ databases">
        <authorList>
            <person name="Li M."/>
        </authorList>
    </citation>
    <scope>NUCLEOTIDE SEQUENCE [LARGE SCALE GENOMIC DNA]</scope>
    <source>
        <strain evidence="6 7">BGMRC2036</strain>
    </source>
</reference>
<dbReference type="InterPro" id="IPR002104">
    <property type="entry name" value="Integrase_catalytic"/>
</dbReference>
<feature type="domain" description="Tyr recombinase" evidence="5">
    <location>
        <begin position="166"/>
        <end position="348"/>
    </location>
</feature>
<accession>A0A506U889</accession>
<evidence type="ECO:0000313" key="7">
    <source>
        <dbReference type="Proteomes" id="UP000318801"/>
    </source>
</evidence>
<protein>
    <submittedName>
        <fullName evidence="6">Integrase</fullName>
    </submittedName>
</protein>
<dbReference type="InterPro" id="IPR011010">
    <property type="entry name" value="DNA_brk_join_enz"/>
</dbReference>
<keyword evidence="3" id="KW-0238">DNA-binding</keyword>
<evidence type="ECO:0000256" key="1">
    <source>
        <dbReference type="ARBA" id="ARBA00008857"/>
    </source>
</evidence>
<name>A0A506U889_9HYPH</name>
<dbReference type="PROSITE" id="PS51898">
    <property type="entry name" value="TYR_RECOMBINASE"/>
    <property type="match status" value="1"/>
</dbReference>
<dbReference type="PANTHER" id="PTHR30349">
    <property type="entry name" value="PHAGE INTEGRASE-RELATED"/>
    <property type="match status" value="1"/>
</dbReference>
<keyword evidence="2" id="KW-0229">DNA integration</keyword>